<organism evidence="2 3">
    <name type="scientific">Sporobacter termitidis DSM 10068</name>
    <dbReference type="NCBI Taxonomy" id="1123282"/>
    <lineage>
        <taxon>Bacteria</taxon>
        <taxon>Bacillati</taxon>
        <taxon>Bacillota</taxon>
        <taxon>Clostridia</taxon>
        <taxon>Eubacteriales</taxon>
        <taxon>Oscillospiraceae</taxon>
        <taxon>Sporobacter</taxon>
    </lineage>
</organism>
<name>A0A1M5WF95_9FIRM</name>
<dbReference type="InterPro" id="IPR048844">
    <property type="entry name" value="LpdD_chaperone-like"/>
</dbReference>
<accession>A0A1M5WF95</accession>
<dbReference type="AlphaFoldDB" id="A0A1M5WF95"/>
<dbReference type="RefSeq" id="WP_073076787.1">
    <property type="nucleotide sequence ID" value="NZ_FQXV01000003.1"/>
</dbReference>
<proteinExistence type="predicted"/>
<gene>
    <name evidence="2" type="ORF">SAMN02745823_01242</name>
</gene>
<reference evidence="2 3" key="1">
    <citation type="submission" date="2016-11" db="EMBL/GenBank/DDBJ databases">
        <authorList>
            <person name="Jaros S."/>
            <person name="Januszkiewicz K."/>
            <person name="Wedrychowicz H."/>
        </authorList>
    </citation>
    <scope>NUCLEOTIDE SEQUENCE [LARGE SCALE GENOMIC DNA]</scope>
    <source>
        <strain evidence="2 3">DSM 10068</strain>
    </source>
</reference>
<dbReference type="Pfam" id="PF21758">
    <property type="entry name" value="PAC_bac"/>
    <property type="match status" value="1"/>
</dbReference>
<dbReference type="Proteomes" id="UP000183995">
    <property type="component" value="Unassembled WGS sequence"/>
</dbReference>
<evidence type="ECO:0000313" key="2">
    <source>
        <dbReference type="EMBL" id="SHH86229.1"/>
    </source>
</evidence>
<evidence type="ECO:0000259" key="1">
    <source>
        <dbReference type="Pfam" id="PF21758"/>
    </source>
</evidence>
<sequence length="128" mass="13360">MTRTFELADGEITLKADALEMGGDLLVAVTGGERPHIGSASVSVPRPSLADPAKISSTTSTINLTGHKDNFVGDRISARLSAVLNTNVVAVCGIHIDSIGPEGIERVMALADQLAELILADLKKPEQS</sequence>
<dbReference type="OrthoDB" id="5878625at2"/>
<dbReference type="STRING" id="1123282.SAMN02745823_01242"/>
<feature type="domain" description="Prenylated flavin chaperone LpdD-like" evidence="1">
    <location>
        <begin position="10"/>
        <end position="122"/>
    </location>
</feature>
<dbReference type="EMBL" id="FQXV01000003">
    <property type="protein sequence ID" value="SHH86229.1"/>
    <property type="molecule type" value="Genomic_DNA"/>
</dbReference>
<keyword evidence="3" id="KW-1185">Reference proteome</keyword>
<protein>
    <recommendedName>
        <fullName evidence="1">Prenylated flavin chaperone LpdD-like domain-containing protein</fullName>
    </recommendedName>
</protein>
<evidence type="ECO:0000313" key="3">
    <source>
        <dbReference type="Proteomes" id="UP000183995"/>
    </source>
</evidence>